<dbReference type="AlphaFoldDB" id="A0AAP0MYG5"/>
<organism evidence="2 3">
    <name type="scientific">Citrus x changshan-huyou</name>
    <dbReference type="NCBI Taxonomy" id="2935761"/>
    <lineage>
        <taxon>Eukaryota</taxon>
        <taxon>Viridiplantae</taxon>
        <taxon>Streptophyta</taxon>
        <taxon>Embryophyta</taxon>
        <taxon>Tracheophyta</taxon>
        <taxon>Spermatophyta</taxon>
        <taxon>Magnoliopsida</taxon>
        <taxon>eudicotyledons</taxon>
        <taxon>Gunneridae</taxon>
        <taxon>Pentapetalae</taxon>
        <taxon>rosids</taxon>
        <taxon>malvids</taxon>
        <taxon>Sapindales</taxon>
        <taxon>Rutaceae</taxon>
        <taxon>Aurantioideae</taxon>
        <taxon>Citrus</taxon>
    </lineage>
</organism>
<name>A0AAP0MYG5_9ROSI</name>
<gene>
    <name evidence="2" type="ORF">WN944_022404</name>
</gene>
<accession>A0AAP0MYG5</accession>
<keyword evidence="3" id="KW-1185">Reference proteome</keyword>
<dbReference type="EMBL" id="JBCGBO010000001">
    <property type="protein sequence ID" value="KAK9229442.1"/>
    <property type="molecule type" value="Genomic_DNA"/>
</dbReference>
<evidence type="ECO:0000313" key="3">
    <source>
        <dbReference type="Proteomes" id="UP001428341"/>
    </source>
</evidence>
<reference evidence="2 3" key="1">
    <citation type="submission" date="2024-05" db="EMBL/GenBank/DDBJ databases">
        <title>Haplotype-resolved chromosome-level genome assembly of Huyou (Citrus changshanensis).</title>
        <authorList>
            <person name="Miao C."/>
            <person name="Chen W."/>
            <person name="Wu Y."/>
            <person name="Wang L."/>
            <person name="Zhao S."/>
            <person name="Grierson D."/>
            <person name="Xu C."/>
            <person name="Chen K."/>
        </authorList>
    </citation>
    <scope>NUCLEOTIDE SEQUENCE [LARGE SCALE GENOMIC DNA]</scope>
    <source>
        <strain evidence="2">01-14</strain>
        <tissue evidence="2">Leaf</tissue>
    </source>
</reference>
<evidence type="ECO:0000313" key="2">
    <source>
        <dbReference type="EMBL" id="KAK9229442.1"/>
    </source>
</evidence>
<sequence length="155" mass="17023">MGDMAGSRSRVPGRVFGSVVGSENPNTKDGELLRHPKGRNELQKEVFAALFNAAEKSDEFPEITVKTEWRSKALGKVVSELPEALVPEYKANVVHLQQDNKTGFLISASYWRTSGKLYTDISAITNGNYDMNIFSHLGSCVTDILCGSGMLKILQ</sequence>
<protein>
    <submittedName>
        <fullName evidence="2">Uncharacterized protein</fullName>
    </submittedName>
</protein>
<evidence type="ECO:0000256" key="1">
    <source>
        <dbReference type="SAM" id="MobiDB-lite"/>
    </source>
</evidence>
<comment type="caution">
    <text evidence="2">The sequence shown here is derived from an EMBL/GenBank/DDBJ whole genome shotgun (WGS) entry which is preliminary data.</text>
</comment>
<proteinExistence type="predicted"/>
<feature type="region of interest" description="Disordered" evidence="1">
    <location>
        <begin position="1"/>
        <end position="34"/>
    </location>
</feature>
<dbReference type="Proteomes" id="UP001428341">
    <property type="component" value="Unassembled WGS sequence"/>
</dbReference>